<sequence length="143" mass="15476">MFQLLHLDHIVLRCISLPAMLDFYRQVLGCTLERSVPELGLYQLRAGKQLIDLISVDGKLGQEGGAAPGVEGHNLAHFCLRIAPYDAAALTAFFIEQGIQVSASAVRYGADGFGSSLYIQDPMGNTVELKGPPDMPAVHTQNH</sequence>
<keyword evidence="3" id="KW-1185">Reference proteome</keyword>
<dbReference type="Proteomes" id="UP000283077">
    <property type="component" value="Unassembled WGS sequence"/>
</dbReference>
<dbReference type="OrthoDB" id="9812656at2"/>
<name>A0A437R0W8_9GAMM</name>
<dbReference type="Pfam" id="PF00903">
    <property type="entry name" value="Glyoxalase"/>
    <property type="match status" value="1"/>
</dbReference>
<organism evidence="2 3">
    <name type="scientific">Rheinheimera riviphila</name>
    <dbReference type="NCBI Taxonomy" id="1834037"/>
    <lineage>
        <taxon>Bacteria</taxon>
        <taxon>Pseudomonadati</taxon>
        <taxon>Pseudomonadota</taxon>
        <taxon>Gammaproteobacteria</taxon>
        <taxon>Chromatiales</taxon>
        <taxon>Chromatiaceae</taxon>
        <taxon>Rheinheimera</taxon>
    </lineage>
</organism>
<evidence type="ECO:0000313" key="2">
    <source>
        <dbReference type="EMBL" id="RVU40377.1"/>
    </source>
</evidence>
<dbReference type="InterPro" id="IPR050383">
    <property type="entry name" value="GlyoxalaseI/FosfomycinResist"/>
</dbReference>
<dbReference type="Gene3D" id="3.10.180.10">
    <property type="entry name" value="2,3-Dihydroxybiphenyl 1,2-Dioxygenase, domain 1"/>
    <property type="match status" value="1"/>
</dbReference>
<dbReference type="PANTHER" id="PTHR21366">
    <property type="entry name" value="GLYOXALASE FAMILY PROTEIN"/>
    <property type="match status" value="1"/>
</dbReference>
<dbReference type="EMBL" id="SACS01000005">
    <property type="protein sequence ID" value="RVU40377.1"/>
    <property type="molecule type" value="Genomic_DNA"/>
</dbReference>
<comment type="caution">
    <text evidence="2">The sequence shown here is derived from an EMBL/GenBank/DDBJ whole genome shotgun (WGS) entry which is preliminary data.</text>
</comment>
<dbReference type="PROSITE" id="PS51819">
    <property type="entry name" value="VOC"/>
    <property type="match status" value="1"/>
</dbReference>
<feature type="domain" description="VOC" evidence="1">
    <location>
        <begin position="6"/>
        <end position="132"/>
    </location>
</feature>
<dbReference type="PANTHER" id="PTHR21366:SF14">
    <property type="entry name" value="GLYOXALASE DOMAIN-CONTAINING PROTEIN 5"/>
    <property type="match status" value="1"/>
</dbReference>
<proteinExistence type="predicted"/>
<dbReference type="SUPFAM" id="SSF54593">
    <property type="entry name" value="Glyoxalase/Bleomycin resistance protein/Dihydroxybiphenyl dioxygenase"/>
    <property type="match status" value="1"/>
</dbReference>
<dbReference type="InterPro" id="IPR029068">
    <property type="entry name" value="Glyas_Bleomycin-R_OHBP_Dase"/>
</dbReference>
<dbReference type="InterPro" id="IPR037523">
    <property type="entry name" value="VOC_core"/>
</dbReference>
<reference evidence="2 3" key="1">
    <citation type="submission" date="2019-01" db="EMBL/GenBank/DDBJ databases">
        <authorList>
            <person name="Chen W.-M."/>
        </authorList>
    </citation>
    <scope>NUCLEOTIDE SEQUENCE [LARGE SCALE GENOMIC DNA]</scope>
    <source>
        <strain evidence="2 3">KYPC3</strain>
    </source>
</reference>
<accession>A0A437R0W8</accession>
<dbReference type="AlphaFoldDB" id="A0A437R0W8"/>
<dbReference type="InterPro" id="IPR004360">
    <property type="entry name" value="Glyas_Fos-R_dOase_dom"/>
</dbReference>
<evidence type="ECO:0000313" key="3">
    <source>
        <dbReference type="Proteomes" id="UP000283077"/>
    </source>
</evidence>
<gene>
    <name evidence="2" type="ORF">EOE67_06580</name>
</gene>
<evidence type="ECO:0000259" key="1">
    <source>
        <dbReference type="PROSITE" id="PS51819"/>
    </source>
</evidence>
<protein>
    <submittedName>
        <fullName evidence="2">VOC family protein</fullName>
    </submittedName>
</protein>